<evidence type="ECO:0000313" key="3">
    <source>
        <dbReference type="Proteomes" id="UP000830401"/>
    </source>
</evidence>
<evidence type="ECO:0000256" key="1">
    <source>
        <dbReference type="SAM" id="SignalP"/>
    </source>
</evidence>
<name>A0ABY4GEC9_9BACT</name>
<feature type="signal peptide" evidence="1">
    <location>
        <begin position="1"/>
        <end position="19"/>
    </location>
</feature>
<gene>
    <name evidence="2" type="ORF">MUN86_27690</name>
</gene>
<proteinExistence type="predicted"/>
<dbReference type="Proteomes" id="UP000830401">
    <property type="component" value="Plasmid unnamed4"/>
</dbReference>
<organism evidence="2 3">
    <name type="scientific">Hymenobacter volaticus</name>
    <dbReference type="NCBI Taxonomy" id="2932254"/>
    <lineage>
        <taxon>Bacteria</taxon>
        <taxon>Pseudomonadati</taxon>
        <taxon>Bacteroidota</taxon>
        <taxon>Cytophagia</taxon>
        <taxon>Cytophagales</taxon>
        <taxon>Hymenobacteraceae</taxon>
        <taxon>Hymenobacter</taxon>
    </lineage>
</organism>
<keyword evidence="1" id="KW-0732">Signal</keyword>
<keyword evidence="3" id="KW-1185">Reference proteome</keyword>
<dbReference type="RefSeq" id="WP_245126993.1">
    <property type="nucleotide sequence ID" value="NZ_CP095065.1"/>
</dbReference>
<evidence type="ECO:0000313" key="2">
    <source>
        <dbReference type="EMBL" id="UOQ69239.1"/>
    </source>
</evidence>
<protein>
    <recommendedName>
        <fullName evidence="4">DUF4177 domain-containing protein</fullName>
    </recommendedName>
</protein>
<evidence type="ECO:0008006" key="4">
    <source>
        <dbReference type="Google" id="ProtNLM"/>
    </source>
</evidence>
<reference evidence="2" key="1">
    <citation type="submission" date="2022-04" db="EMBL/GenBank/DDBJ databases">
        <title>Hymenobacter sp. isolated from the air.</title>
        <authorList>
            <person name="Won M."/>
            <person name="Lee C.-M."/>
            <person name="Woen H.-Y."/>
            <person name="Kwon S.-W."/>
        </authorList>
    </citation>
    <scope>NUCLEOTIDE SEQUENCE</scope>
    <source>
        <strain evidence="2">5420S-77</strain>
        <plasmid evidence="2">unnamed4</plasmid>
    </source>
</reference>
<keyword evidence="2" id="KW-0614">Plasmid</keyword>
<accession>A0ABY4GEC9</accession>
<sequence length="118" mass="13126">MKKLLVAFVLAVGTLPATYGQTIAPASTADKRTEEYCQLKARPKLNGRYVISIDYGQQQKLISENLLRDAAGRAVEFRSAIDALNWLNGQGWELMSTFVLVEDGDGVAYYVLRRRLSA</sequence>
<dbReference type="EMBL" id="CP095065">
    <property type="protein sequence ID" value="UOQ69239.1"/>
    <property type="molecule type" value="Genomic_DNA"/>
</dbReference>
<geneLocation type="plasmid" evidence="2 3">
    <name>unnamed4</name>
</geneLocation>
<feature type="chain" id="PRO_5045542939" description="DUF4177 domain-containing protein" evidence="1">
    <location>
        <begin position="20"/>
        <end position="118"/>
    </location>
</feature>